<dbReference type="PANTHER" id="PTHR12143">
    <property type="entry name" value="PEPTIDE N-GLYCANASE PNGASE -RELATED"/>
    <property type="match status" value="1"/>
</dbReference>
<dbReference type="Proteomes" id="UP000199306">
    <property type="component" value="Unassembled WGS sequence"/>
</dbReference>
<dbReference type="EMBL" id="FOXH01000009">
    <property type="protein sequence ID" value="SFQ07277.1"/>
    <property type="molecule type" value="Genomic_DNA"/>
</dbReference>
<dbReference type="InterPro" id="IPR012939">
    <property type="entry name" value="Glyco_hydro_92"/>
</dbReference>
<evidence type="ECO:0000259" key="7">
    <source>
        <dbReference type="Pfam" id="PF24135"/>
    </source>
</evidence>
<dbReference type="Pfam" id="PF17678">
    <property type="entry name" value="Glyco_hydro_92N"/>
    <property type="match status" value="1"/>
</dbReference>
<evidence type="ECO:0000313" key="9">
    <source>
        <dbReference type="Proteomes" id="UP000199306"/>
    </source>
</evidence>
<dbReference type="GO" id="GO:0005975">
    <property type="term" value="P:carbohydrate metabolic process"/>
    <property type="evidence" value="ECO:0007669"/>
    <property type="project" value="InterPro"/>
</dbReference>
<dbReference type="Pfam" id="PF07971">
    <property type="entry name" value="Glyco_hydro_92"/>
    <property type="match status" value="1"/>
</dbReference>
<feature type="signal peptide" evidence="4">
    <location>
        <begin position="1"/>
        <end position="19"/>
    </location>
</feature>
<dbReference type="Gene3D" id="2.60.120.260">
    <property type="entry name" value="Galactose-binding domain-like"/>
    <property type="match status" value="1"/>
</dbReference>
<dbReference type="GO" id="GO:0030246">
    <property type="term" value="F:carbohydrate binding"/>
    <property type="evidence" value="ECO:0007669"/>
    <property type="project" value="InterPro"/>
</dbReference>
<dbReference type="AlphaFoldDB" id="A0A1I5VJ01"/>
<keyword evidence="4" id="KW-0732">Signal</keyword>
<dbReference type="InterPro" id="IPR008979">
    <property type="entry name" value="Galactose-bd-like_sf"/>
</dbReference>
<dbReference type="NCBIfam" id="TIGR01180">
    <property type="entry name" value="aman2_put"/>
    <property type="match status" value="1"/>
</dbReference>
<comment type="cofactor">
    <cofactor evidence="1">
        <name>Ca(2+)</name>
        <dbReference type="ChEBI" id="CHEBI:29108"/>
    </cofactor>
</comment>
<feature type="chain" id="PRO_5011751167" evidence="4">
    <location>
        <begin position="20"/>
        <end position="903"/>
    </location>
</feature>
<evidence type="ECO:0000259" key="5">
    <source>
        <dbReference type="Pfam" id="PF07971"/>
    </source>
</evidence>
<keyword evidence="9" id="KW-1185">Reference proteome</keyword>
<dbReference type="Gene3D" id="1.20.1050.60">
    <property type="entry name" value="alpha-1,2-mannosidase"/>
    <property type="match status" value="1"/>
</dbReference>
<dbReference type="GO" id="GO:0000224">
    <property type="term" value="F:peptide-N4-(N-acetyl-beta-glucosaminyl)asparagine amidase activity"/>
    <property type="evidence" value="ECO:0007669"/>
    <property type="project" value="TreeGrafter"/>
</dbReference>
<comment type="subunit">
    <text evidence="2">Monomer.</text>
</comment>
<evidence type="ECO:0000256" key="3">
    <source>
        <dbReference type="ARBA" id="ARBA00022837"/>
    </source>
</evidence>
<dbReference type="InterPro" id="IPR050883">
    <property type="entry name" value="PNGase"/>
</dbReference>
<dbReference type="RefSeq" id="WP_092018161.1">
    <property type="nucleotide sequence ID" value="NZ_FOXH01000009.1"/>
</dbReference>
<dbReference type="InterPro" id="IPR055826">
    <property type="entry name" value="DUF7402"/>
</dbReference>
<dbReference type="GO" id="GO:0006516">
    <property type="term" value="P:glycoprotein catabolic process"/>
    <property type="evidence" value="ECO:0007669"/>
    <property type="project" value="TreeGrafter"/>
</dbReference>
<evidence type="ECO:0000313" key="8">
    <source>
        <dbReference type="EMBL" id="SFQ07277.1"/>
    </source>
</evidence>
<dbReference type="InterPro" id="IPR014718">
    <property type="entry name" value="GH-type_carb-bd"/>
</dbReference>
<dbReference type="SUPFAM" id="SSF49785">
    <property type="entry name" value="Galactose-binding domain-like"/>
    <property type="match status" value="1"/>
</dbReference>
<dbReference type="Gene3D" id="3.30.2080.10">
    <property type="entry name" value="GH92 mannosidase domain"/>
    <property type="match status" value="1"/>
</dbReference>
<dbReference type="PANTHER" id="PTHR12143:SF39">
    <property type="entry name" value="SECRETED PROTEIN"/>
    <property type="match status" value="1"/>
</dbReference>
<dbReference type="GO" id="GO:0005829">
    <property type="term" value="C:cytosol"/>
    <property type="evidence" value="ECO:0007669"/>
    <property type="project" value="TreeGrafter"/>
</dbReference>
<dbReference type="Gene3D" id="2.70.98.10">
    <property type="match status" value="1"/>
</dbReference>
<name>A0A1I5VJ01_9BACT</name>
<feature type="domain" description="Glycosyl hydrolase family 92 N-terminal" evidence="6">
    <location>
        <begin position="170"/>
        <end position="398"/>
    </location>
</feature>
<keyword evidence="3" id="KW-0106">Calcium</keyword>
<dbReference type="InterPro" id="IPR041371">
    <property type="entry name" value="GH92_N"/>
</dbReference>
<feature type="domain" description="DUF7402" evidence="7">
    <location>
        <begin position="23"/>
        <end position="157"/>
    </location>
</feature>
<dbReference type="Pfam" id="PF24135">
    <property type="entry name" value="DUF7402"/>
    <property type="match status" value="1"/>
</dbReference>
<sequence>MKYIILLVCSLLLAINAEAGTDNIAVLAKATASTTFSPEYSPQNVTDGFIGIENKGEWACQGQTAFWGYVRFPWIQLDWKEEVSVNRIVLYDRPTLKEFTGSGKLLFSDGSVVWVNAIPNNGMAKTVTFKTKKIKWVRFIVTDGDGSNLGLSEIEVFRSPENNNDYVSKVDPYIETNRGRYFYFITGCRPFGMMSAAPHTRNKNQWGGGYVYNEDHILGYGQIHDWSLSGLEIMPAPSSVNPVGGETVWQSQYSHDDEIVQPGYQRNFLSDHHTWVELTTTDRVSFYRFTYTKDMSAQIITNLGGVICGTTMTHAQVKQVNNTSFEGSFSDVGRLWGGPKDVKVFFVITFDKPFKTMNGWSGKKLLNNITTLKGDSIGVAPQYDVQAGEQVQMKIAISYTSIENARKNLEEECSGWDFNAIKSESKKIWNTWLGKIDVSGGKIDHQIKFYTDLWHVLLGRHKINDVSGDYPDRTNRKGAIPLNDTTFRIKTLPKMADGKVKFNMYNTDAWWLTQWNLNILWGLAWPEVQEDMSLSMLRFAEDGGLLPRGPVGGGDTYIMTSCPVTNLIVGTYMKGLLKKTDPNLAFDIIKANHLPGGVLGSEEEVTFYTKNGYWPDNAGITVEAAFQDYAAAQMAYKLNRKEDYDFFTKRSAGWKKLYDPGQKLLFPKNREGRFIHTDALSGSGWIEANSWQATWGVSHDINGLAKLMGGNSVLCERLNFAFEKALEADFVEEYGKGYISYANQPGLSDAHVFNYAGKPWLTQYWVRKIKEYAYGGITPDLGYGGQDEDQGQMGALSALMAVGLFNLQGNVALKPVYDITSPVFDQVVIKLDPQYYKGKEFVIKTFNNTEKNVYIKKVQLNGKPLDNFWFSHEDYSKGGKLEISLDSKPNKKWGRTNLPPGVK</sequence>
<dbReference type="OrthoDB" id="9804511at2"/>
<organism evidence="8 9">
    <name type="scientific">Pseudarcicella hirudinis</name>
    <dbReference type="NCBI Taxonomy" id="1079859"/>
    <lineage>
        <taxon>Bacteria</taxon>
        <taxon>Pseudomonadati</taxon>
        <taxon>Bacteroidota</taxon>
        <taxon>Cytophagia</taxon>
        <taxon>Cytophagales</taxon>
        <taxon>Flectobacillaceae</taxon>
        <taxon>Pseudarcicella</taxon>
    </lineage>
</organism>
<dbReference type="STRING" id="1079859.SAMN04515674_109139"/>
<protein>
    <submittedName>
        <fullName evidence="8">Alpha-1,2-mannosidase, putative</fullName>
    </submittedName>
</protein>
<evidence type="ECO:0000259" key="6">
    <source>
        <dbReference type="Pfam" id="PF17678"/>
    </source>
</evidence>
<dbReference type="InterPro" id="IPR005887">
    <property type="entry name" value="GH92_a_mannosidase_put"/>
</dbReference>
<dbReference type="InterPro" id="IPR008928">
    <property type="entry name" value="6-hairpin_glycosidase_sf"/>
</dbReference>
<evidence type="ECO:0000256" key="1">
    <source>
        <dbReference type="ARBA" id="ARBA00001913"/>
    </source>
</evidence>
<dbReference type="Gene3D" id="1.20.1610.10">
    <property type="entry name" value="alpha-1,2-mannosidases domains"/>
    <property type="match status" value="1"/>
</dbReference>
<dbReference type="SUPFAM" id="SSF48208">
    <property type="entry name" value="Six-hairpin glycosidases"/>
    <property type="match status" value="1"/>
</dbReference>
<proteinExistence type="predicted"/>
<evidence type="ECO:0000256" key="2">
    <source>
        <dbReference type="ARBA" id="ARBA00011245"/>
    </source>
</evidence>
<gene>
    <name evidence="8" type="ORF">SAMN04515674_109139</name>
</gene>
<evidence type="ECO:0000256" key="4">
    <source>
        <dbReference type="SAM" id="SignalP"/>
    </source>
</evidence>
<reference evidence="8 9" key="1">
    <citation type="submission" date="2016-10" db="EMBL/GenBank/DDBJ databases">
        <authorList>
            <person name="de Groot N.N."/>
        </authorList>
    </citation>
    <scope>NUCLEOTIDE SEQUENCE [LARGE SCALE GENOMIC DNA]</scope>
    <source>
        <strain evidence="9">E92,LMG 26720,CCM 7988</strain>
    </source>
</reference>
<feature type="domain" description="Glycosyl hydrolase family 92" evidence="5">
    <location>
        <begin position="404"/>
        <end position="886"/>
    </location>
</feature>
<accession>A0A1I5VJ01</accession>